<dbReference type="FunFam" id="1.10.510.10:FF:000571">
    <property type="entry name" value="Maternal embryonic leucine zipper kinase"/>
    <property type="match status" value="1"/>
</dbReference>
<keyword evidence="7" id="KW-0808">Transferase</keyword>
<dbReference type="GO" id="GO:0005737">
    <property type="term" value="C:cytoplasm"/>
    <property type="evidence" value="ECO:0007669"/>
    <property type="project" value="TreeGrafter"/>
</dbReference>
<evidence type="ECO:0000256" key="5">
    <source>
        <dbReference type="SAM" id="MobiDB-lite"/>
    </source>
</evidence>
<dbReference type="InterPro" id="IPR017441">
    <property type="entry name" value="Protein_kinase_ATP_BS"/>
</dbReference>
<dbReference type="Gene3D" id="1.10.510.10">
    <property type="entry name" value="Transferase(Phosphotransferase) domain 1"/>
    <property type="match status" value="1"/>
</dbReference>
<dbReference type="GeneID" id="7829136"/>
<dbReference type="KEGG" id="tet:TTHERM_00050510"/>
<dbReference type="GO" id="GO:0005524">
    <property type="term" value="F:ATP binding"/>
    <property type="evidence" value="ECO:0007669"/>
    <property type="project" value="UniProtKB-UniRule"/>
</dbReference>
<dbReference type="HOGENOM" id="CLU_277011_0_0_1"/>
<feature type="compositionally biased region" description="Low complexity" evidence="5">
    <location>
        <begin position="682"/>
        <end position="699"/>
    </location>
</feature>
<evidence type="ECO:0000256" key="2">
    <source>
        <dbReference type="ARBA" id="ARBA00022741"/>
    </source>
</evidence>
<proteinExistence type="predicted"/>
<dbReference type="PANTHER" id="PTHR24346">
    <property type="entry name" value="MAP/MICROTUBULE AFFINITY-REGULATING KINASE"/>
    <property type="match status" value="1"/>
</dbReference>
<dbReference type="SMART" id="SM00220">
    <property type="entry name" value="S_TKc"/>
    <property type="match status" value="1"/>
</dbReference>
<gene>
    <name evidence="7" type="ORF">TTHERM_00050510</name>
</gene>
<dbReference type="PROSITE" id="PS00108">
    <property type="entry name" value="PROTEIN_KINASE_ST"/>
    <property type="match status" value="1"/>
</dbReference>
<feature type="binding site" evidence="4">
    <location>
        <position position="930"/>
    </location>
    <ligand>
        <name>ATP</name>
        <dbReference type="ChEBI" id="CHEBI:30616"/>
    </ligand>
</feature>
<dbReference type="AlphaFoldDB" id="Q23D39"/>
<dbReference type="InParanoid" id="Q23D39"/>
<dbReference type="PROSITE" id="PS50011">
    <property type="entry name" value="PROTEIN_KINASE_DOM"/>
    <property type="match status" value="1"/>
</dbReference>
<dbReference type="EMBL" id="GG662712">
    <property type="protein sequence ID" value="EAR94679.2"/>
    <property type="molecule type" value="Genomic_DNA"/>
</dbReference>
<dbReference type="RefSeq" id="XP_001014847.2">
    <property type="nucleotide sequence ID" value="XM_001014847.2"/>
</dbReference>
<accession>Q23D39</accession>
<keyword evidence="8" id="KW-1185">Reference proteome</keyword>
<dbReference type="eggNOG" id="KOG0611">
    <property type="taxonomic scope" value="Eukaryota"/>
</dbReference>
<sequence length="1160" mass="133527">MQEDKKLLRYSFGVCDQMKKDNYYLENYSNNLSMQPEEVRSITARVKSNIKQYENQLLQNSQGKKGKDLMKFIGNVKNAMKQQGDQGQTDFLYQQQRMQAQEQIDDEDIEFYNDYFPNSMIDPGSNYEQQLIEQFAKMQTFSQNHNAFGVGESSNNYLSLTNNTSNLNVQNMVQTPTTPQQGSAPNFQSSHSQDQLIKHHKEFLEAQKNKHLSLSQSQKYFNQKADEQILPQSVTRQRDIDNDLFGINSFNNNNSAHQMKLMRNHSSLEASTNILGSAKGVRNAHSGMSTNNILNGKNEVSYISDYQNNHMIQENINDSLKIEDEIQPIPNEGDMKYEDQSYLDSYLLYKNSISQLNCAEDINLEENQQQGSMVFYNNLNPNYILNAQSSNDHSQANGAQYQKFYLNQTNFLQNMDEYDGNNEPQLPQSCLPHFVNAQINYEDSNLNFNEENVYLEEKYVQDMLYMRRPNSANYLIENMEQSSNHVQKDHKQAEKRKTFIESTKTNIPNAAKAKERSITHNTSFEQKLKNQQNSNKMGYQQQLQKTNSFKVQTDKEKEYKMVNKENNLSQAQLNVQHQQARDKSIDIEKVDQNAVKIGKFISKRYVNKENKKPTTSQLSYKTPETALRANEDFLNQKTKNYLEILKKHLRTDQINTANKTQKHTLNQVQANTTQYQPQQTQAKAAPKVNNNNNTFNKNNSPTKRLSNIYKINRNQPAPAPLPLYNTNDHSSTNQTMTTAATTTPTLRQNHSFVTQKKGDENQEAKQEIAKSIGIPHQNQQKKQDLANPYNINMKNIALTRYNKTANNTIQNTMRTNRNTKDEITNKNMTNHNQFTNANNLATVLFNATQAVAQPAAAVKKNINPTSQNTVKQAQPYVPSTQKPSSSSAAQSLFDDININNFKFEQEIGKGSYATVKLAIDRASQIRYALKIYPRFVLLDPHKMRNVKREIAILRKLQHPFIIKMPFAIEDKQNQIIVGMEYVGKQSLHGYLKTKTDRKLEEPEVKRLFRQIVEGVNYCHKMSVVHRDIKLENILLDQSNNIKIIDFGFSIINGEDKKLKIFCGTPSYMAPEIVSKIEYIGQKADIWALGILLFVMLQGKFPFKGVNDNELFKKIKKGSFTYTHPVSSDAEKLISQLLNVRPSERPSLPIILEHSWFSQQN</sequence>
<dbReference type="GO" id="GO:0035556">
    <property type="term" value="P:intracellular signal transduction"/>
    <property type="evidence" value="ECO:0007669"/>
    <property type="project" value="TreeGrafter"/>
</dbReference>
<dbReference type="GO" id="GO:0004674">
    <property type="term" value="F:protein serine/threonine kinase activity"/>
    <property type="evidence" value="ECO:0007669"/>
    <property type="project" value="TreeGrafter"/>
</dbReference>
<feature type="region of interest" description="Disordered" evidence="5">
    <location>
        <begin position="682"/>
        <end position="703"/>
    </location>
</feature>
<dbReference type="InterPro" id="IPR008271">
    <property type="entry name" value="Ser/Thr_kinase_AS"/>
</dbReference>
<comment type="subunit">
    <text evidence="1">Monomer.</text>
</comment>
<dbReference type="InterPro" id="IPR000719">
    <property type="entry name" value="Prot_kinase_dom"/>
</dbReference>
<evidence type="ECO:0000256" key="3">
    <source>
        <dbReference type="ARBA" id="ARBA00022840"/>
    </source>
</evidence>
<evidence type="ECO:0000256" key="4">
    <source>
        <dbReference type="PROSITE-ProRule" id="PRU10141"/>
    </source>
</evidence>
<keyword evidence="2 4" id="KW-0547">Nucleotide-binding</keyword>
<keyword evidence="7" id="KW-0418">Kinase</keyword>
<name>Q23D39_TETTS</name>
<dbReference type="PANTHER" id="PTHR24346:SF30">
    <property type="entry name" value="MATERNAL EMBRYONIC LEUCINE ZIPPER KINASE"/>
    <property type="match status" value="1"/>
</dbReference>
<dbReference type="Pfam" id="PF00069">
    <property type="entry name" value="Pkinase"/>
    <property type="match status" value="1"/>
</dbReference>
<dbReference type="InterPro" id="IPR011009">
    <property type="entry name" value="Kinase-like_dom_sf"/>
</dbReference>
<feature type="domain" description="Protein kinase" evidence="6">
    <location>
        <begin position="901"/>
        <end position="1156"/>
    </location>
</feature>
<dbReference type="Proteomes" id="UP000009168">
    <property type="component" value="Unassembled WGS sequence"/>
</dbReference>
<evidence type="ECO:0000313" key="7">
    <source>
        <dbReference type="EMBL" id="EAR94679.2"/>
    </source>
</evidence>
<keyword evidence="3 4" id="KW-0067">ATP-binding</keyword>
<evidence type="ECO:0000256" key="1">
    <source>
        <dbReference type="ARBA" id="ARBA00011245"/>
    </source>
</evidence>
<dbReference type="SUPFAM" id="SSF56112">
    <property type="entry name" value="Protein kinase-like (PK-like)"/>
    <property type="match status" value="1"/>
</dbReference>
<evidence type="ECO:0000259" key="6">
    <source>
        <dbReference type="PROSITE" id="PS50011"/>
    </source>
</evidence>
<protein>
    <submittedName>
        <fullName evidence="7">Serine/Threonine kinase domain protein</fullName>
    </submittedName>
</protein>
<dbReference type="PROSITE" id="PS00107">
    <property type="entry name" value="PROTEIN_KINASE_ATP"/>
    <property type="match status" value="1"/>
</dbReference>
<organism evidence="7 8">
    <name type="scientific">Tetrahymena thermophila (strain SB210)</name>
    <dbReference type="NCBI Taxonomy" id="312017"/>
    <lineage>
        <taxon>Eukaryota</taxon>
        <taxon>Sar</taxon>
        <taxon>Alveolata</taxon>
        <taxon>Ciliophora</taxon>
        <taxon>Intramacronucleata</taxon>
        <taxon>Oligohymenophorea</taxon>
        <taxon>Hymenostomatida</taxon>
        <taxon>Tetrahymenina</taxon>
        <taxon>Tetrahymenidae</taxon>
        <taxon>Tetrahymena</taxon>
    </lineage>
</organism>
<reference evidence="8" key="1">
    <citation type="journal article" date="2006" name="PLoS Biol.">
        <title>Macronuclear genome sequence of the ciliate Tetrahymena thermophila, a model eukaryote.</title>
        <authorList>
            <person name="Eisen J.A."/>
            <person name="Coyne R.S."/>
            <person name="Wu M."/>
            <person name="Wu D."/>
            <person name="Thiagarajan M."/>
            <person name="Wortman J.R."/>
            <person name="Badger J.H."/>
            <person name="Ren Q."/>
            <person name="Amedeo P."/>
            <person name="Jones K.M."/>
            <person name="Tallon L.J."/>
            <person name="Delcher A.L."/>
            <person name="Salzberg S.L."/>
            <person name="Silva J.C."/>
            <person name="Haas B.J."/>
            <person name="Majoros W.H."/>
            <person name="Farzad M."/>
            <person name="Carlton J.M."/>
            <person name="Smith R.K. Jr."/>
            <person name="Garg J."/>
            <person name="Pearlman R.E."/>
            <person name="Karrer K.M."/>
            <person name="Sun L."/>
            <person name="Manning G."/>
            <person name="Elde N.C."/>
            <person name="Turkewitz A.P."/>
            <person name="Asai D.J."/>
            <person name="Wilkes D.E."/>
            <person name="Wang Y."/>
            <person name="Cai H."/>
            <person name="Collins K."/>
            <person name="Stewart B.A."/>
            <person name="Lee S.R."/>
            <person name="Wilamowska K."/>
            <person name="Weinberg Z."/>
            <person name="Ruzzo W.L."/>
            <person name="Wloga D."/>
            <person name="Gaertig J."/>
            <person name="Frankel J."/>
            <person name="Tsao C.-C."/>
            <person name="Gorovsky M.A."/>
            <person name="Keeling P.J."/>
            <person name="Waller R.F."/>
            <person name="Patron N.J."/>
            <person name="Cherry J.M."/>
            <person name="Stover N.A."/>
            <person name="Krieger C.J."/>
            <person name="del Toro C."/>
            <person name="Ryder H.F."/>
            <person name="Williamson S.C."/>
            <person name="Barbeau R.A."/>
            <person name="Hamilton E.P."/>
            <person name="Orias E."/>
        </authorList>
    </citation>
    <scope>NUCLEOTIDE SEQUENCE [LARGE SCALE GENOMIC DNA]</scope>
    <source>
        <strain evidence="8">SB210</strain>
    </source>
</reference>
<dbReference type="CDD" id="cd14003">
    <property type="entry name" value="STKc_AMPK-like"/>
    <property type="match status" value="1"/>
</dbReference>
<evidence type="ECO:0000313" key="8">
    <source>
        <dbReference type="Proteomes" id="UP000009168"/>
    </source>
</evidence>
<feature type="region of interest" description="Disordered" evidence="5">
    <location>
        <begin position="869"/>
        <end position="888"/>
    </location>
</feature>